<evidence type="ECO:0000256" key="1">
    <source>
        <dbReference type="SAM" id="MobiDB-lite"/>
    </source>
</evidence>
<proteinExistence type="predicted"/>
<feature type="chain" id="PRO_5045946331" evidence="2">
    <location>
        <begin position="20"/>
        <end position="133"/>
    </location>
</feature>
<protein>
    <submittedName>
        <fullName evidence="3">Uncharacterized protein</fullName>
    </submittedName>
</protein>
<feature type="signal peptide" evidence="2">
    <location>
        <begin position="1"/>
        <end position="19"/>
    </location>
</feature>
<evidence type="ECO:0000313" key="4">
    <source>
        <dbReference type="Proteomes" id="UP000826656"/>
    </source>
</evidence>
<evidence type="ECO:0000313" key="3">
    <source>
        <dbReference type="EMBL" id="KAH0739571.1"/>
    </source>
</evidence>
<dbReference type="Proteomes" id="UP000826656">
    <property type="component" value="Unassembled WGS sequence"/>
</dbReference>
<gene>
    <name evidence="3" type="ORF">KY290_038276</name>
</gene>
<comment type="caution">
    <text evidence="3">The sequence shown here is derived from an EMBL/GenBank/DDBJ whole genome shotgun (WGS) entry which is preliminary data.</text>
</comment>
<feature type="compositionally biased region" description="Acidic residues" evidence="1">
    <location>
        <begin position="52"/>
        <end position="64"/>
    </location>
</feature>
<keyword evidence="4" id="KW-1185">Reference proteome</keyword>
<name>A0ABQ7TY02_SOLTU</name>
<feature type="region of interest" description="Disordered" evidence="1">
    <location>
        <begin position="38"/>
        <end position="72"/>
    </location>
</feature>
<sequence length="133" mass="14864">MGMVLHFFLLSFKLSKILSGTSLRTSISRQAFTSVSKRRKMDRAGSSQAAADVDDERGVDDEADGTLPTQSLPQLSGARVEEDLAVVRRRLGCSYASTTPVLRNIVVEVKMLCRQLHQERRKGLVRVRLMARM</sequence>
<evidence type="ECO:0000256" key="2">
    <source>
        <dbReference type="SAM" id="SignalP"/>
    </source>
</evidence>
<organism evidence="3 4">
    <name type="scientific">Solanum tuberosum</name>
    <name type="common">Potato</name>
    <dbReference type="NCBI Taxonomy" id="4113"/>
    <lineage>
        <taxon>Eukaryota</taxon>
        <taxon>Viridiplantae</taxon>
        <taxon>Streptophyta</taxon>
        <taxon>Embryophyta</taxon>
        <taxon>Tracheophyta</taxon>
        <taxon>Spermatophyta</taxon>
        <taxon>Magnoliopsida</taxon>
        <taxon>eudicotyledons</taxon>
        <taxon>Gunneridae</taxon>
        <taxon>Pentapetalae</taxon>
        <taxon>asterids</taxon>
        <taxon>lamiids</taxon>
        <taxon>Solanales</taxon>
        <taxon>Solanaceae</taxon>
        <taxon>Solanoideae</taxon>
        <taxon>Solaneae</taxon>
        <taxon>Solanum</taxon>
    </lineage>
</organism>
<reference evidence="3 4" key="1">
    <citation type="journal article" date="2021" name="bioRxiv">
        <title>Chromosome-scale and haplotype-resolved genome assembly of a tetraploid potato cultivar.</title>
        <authorList>
            <person name="Sun H."/>
            <person name="Jiao W.-B."/>
            <person name="Krause K."/>
            <person name="Campoy J.A."/>
            <person name="Goel M."/>
            <person name="Folz-Donahue K."/>
            <person name="Kukat C."/>
            <person name="Huettel B."/>
            <person name="Schneeberger K."/>
        </authorList>
    </citation>
    <scope>NUCLEOTIDE SEQUENCE [LARGE SCALE GENOMIC DNA]</scope>
    <source>
        <strain evidence="3">SolTubOtavaFocal</strain>
        <tissue evidence="3">Leaves</tissue>
    </source>
</reference>
<accession>A0ABQ7TY02</accession>
<dbReference type="EMBL" id="JAIVGD010000028">
    <property type="protein sequence ID" value="KAH0739571.1"/>
    <property type="molecule type" value="Genomic_DNA"/>
</dbReference>
<keyword evidence="2" id="KW-0732">Signal</keyword>